<reference evidence="11" key="1">
    <citation type="journal article" date="2018" name="PLoS ONE">
        <title>Chinook salmon (Oncorhynchus tshawytscha) genome and transcriptome.</title>
        <authorList>
            <person name="Christensen K.A."/>
            <person name="Leong J.S."/>
            <person name="Sakhrani D."/>
            <person name="Biagi C.A."/>
            <person name="Minkley D.R."/>
            <person name="Withler R.E."/>
            <person name="Rondeau E.B."/>
            <person name="Koop B.F."/>
            <person name="Devlin R.H."/>
        </authorList>
    </citation>
    <scope>NUCLEOTIDE SEQUENCE [LARGE SCALE GENOMIC DNA]</scope>
</reference>
<evidence type="ECO:0000256" key="3">
    <source>
        <dbReference type="ARBA" id="ARBA00022989"/>
    </source>
</evidence>
<dbReference type="GO" id="GO:0009897">
    <property type="term" value="C:external side of plasma membrane"/>
    <property type="evidence" value="ECO:0007669"/>
    <property type="project" value="TreeGrafter"/>
</dbReference>
<evidence type="ECO:0000256" key="5">
    <source>
        <dbReference type="ARBA" id="ARBA00023136"/>
    </source>
</evidence>
<keyword evidence="3 8" id="KW-1133">Transmembrane helix</keyword>
<comment type="subcellular location">
    <subcellularLocation>
        <location evidence="1">Membrane</location>
    </subcellularLocation>
</comment>
<dbReference type="GO" id="GO:0019957">
    <property type="term" value="F:C-C chemokine binding"/>
    <property type="evidence" value="ECO:0007669"/>
    <property type="project" value="TreeGrafter"/>
</dbReference>
<evidence type="ECO:0000256" key="4">
    <source>
        <dbReference type="ARBA" id="ARBA00023040"/>
    </source>
</evidence>
<keyword evidence="7" id="KW-0807">Transducer</keyword>
<name>A0AAZ3Q588_ONCTS</name>
<evidence type="ECO:0000256" key="7">
    <source>
        <dbReference type="ARBA" id="ARBA00023224"/>
    </source>
</evidence>
<evidence type="ECO:0000256" key="2">
    <source>
        <dbReference type="ARBA" id="ARBA00022692"/>
    </source>
</evidence>
<dbReference type="PANTHER" id="PTHR10489:SF943">
    <property type="entry name" value="C-C CHEMOKINE RECEPTOR TYPE 6"/>
    <property type="match status" value="1"/>
</dbReference>
<keyword evidence="2 8" id="KW-0812">Transmembrane</keyword>
<gene>
    <name evidence="10" type="primary">LOC112256540</name>
</gene>
<dbReference type="SUPFAM" id="SSF81321">
    <property type="entry name" value="Family A G protein-coupled receptor-like"/>
    <property type="match status" value="2"/>
</dbReference>
<dbReference type="PROSITE" id="PS50262">
    <property type="entry name" value="G_PROTEIN_RECEP_F1_2"/>
    <property type="match status" value="2"/>
</dbReference>
<dbReference type="GO" id="GO:0060326">
    <property type="term" value="P:cell chemotaxis"/>
    <property type="evidence" value="ECO:0007669"/>
    <property type="project" value="TreeGrafter"/>
</dbReference>
<feature type="transmembrane region" description="Helical" evidence="8">
    <location>
        <begin position="81"/>
        <end position="101"/>
    </location>
</feature>
<evidence type="ECO:0000313" key="11">
    <source>
        <dbReference type="Proteomes" id="UP000694402"/>
    </source>
</evidence>
<keyword evidence="6" id="KW-0675">Receptor</keyword>
<keyword evidence="11" id="KW-1185">Reference proteome</keyword>
<protein>
    <recommendedName>
        <fullName evidence="9">G-protein coupled receptors family 1 profile domain-containing protein</fullName>
    </recommendedName>
</protein>
<feature type="domain" description="G-protein coupled receptors family 1 profile" evidence="9">
    <location>
        <begin position="61"/>
        <end position="121"/>
    </location>
</feature>
<dbReference type="InterPro" id="IPR050119">
    <property type="entry name" value="CCR1-9-like"/>
</dbReference>
<evidence type="ECO:0000259" key="9">
    <source>
        <dbReference type="PROSITE" id="PS50262"/>
    </source>
</evidence>
<dbReference type="Gene3D" id="1.20.1070.10">
    <property type="entry name" value="Rhodopsin 7-helix transmembrane proteins"/>
    <property type="match status" value="2"/>
</dbReference>
<accession>A0AAZ3Q588</accession>
<sequence>MEVHNATQTDEYDYYDPKDYTEGYPDESGTEYICNLNLNRDMELVIQTYVHSFICAFGLCGNALVIVTYAFYKKAKTMTDVYLLNVAVADLLFIVTLPLIIYNEKHDWSMGSVVCKAVRVVLAVMVVLIVCHLPYNVAMLYHTVALFQQRECEVGKVILTTLTTTRSVAYFHCCLNPILYLFIGVKIRNHFRKILEDL</sequence>
<dbReference type="GeneTree" id="ENSGT01030000234667"/>
<keyword evidence="4" id="KW-0297">G-protein coupled receptor</keyword>
<dbReference type="PANTHER" id="PTHR10489">
    <property type="entry name" value="CELL ADHESION MOLECULE"/>
    <property type="match status" value="1"/>
</dbReference>
<feature type="transmembrane region" description="Helical" evidence="8">
    <location>
        <begin position="49"/>
        <end position="72"/>
    </location>
</feature>
<feature type="transmembrane region" description="Helical" evidence="8">
    <location>
        <begin position="121"/>
        <end position="141"/>
    </location>
</feature>
<keyword evidence="5 8" id="KW-0472">Membrane</keyword>
<dbReference type="Ensembl" id="ENSOTST00005190477.1">
    <property type="protein sequence ID" value="ENSOTSP00005123565.1"/>
    <property type="gene ID" value="ENSOTSG00005074341.1"/>
</dbReference>
<dbReference type="PRINTS" id="PR00237">
    <property type="entry name" value="GPCRRHODOPSN"/>
</dbReference>
<reference evidence="10" key="2">
    <citation type="submission" date="2025-08" db="UniProtKB">
        <authorList>
            <consortium name="Ensembl"/>
        </authorList>
    </citation>
    <scope>IDENTIFICATION</scope>
</reference>
<dbReference type="AlphaFoldDB" id="A0AAZ3Q588"/>
<dbReference type="Proteomes" id="UP000694402">
    <property type="component" value="Unassembled WGS sequence"/>
</dbReference>
<proteinExistence type="predicted"/>
<dbReference type="InterPro" id="IPR017452">
    <property type="entry name" value="GPCR_Rhodpsn_7TM"/>
</dbReference>
<evidence type="ECO:0000313" key="10">
    <source>
        <dbReference type="Ensembl" id="ENSOTSP00005123565.1"/>
    </source>
</evidence>
<feature type="domain" description="G-protein coupled receptors family 1 profile" evidence="9">
    <location>
        <begin position="122"/>
        <end position="180"/>
    </location>
</feature>
<reference evidence="10" key="3">
    <citation type="submission" date="2025-09" db="UniProtKB">
        <authorList>
            <consortium name="Ensembl"/>
        </authorList>
    </citation>
    <scope>IDENTIFICATION</scope>
</reference>
<dbReference type="GO" id="GO:0016493">
    <property type="term" value="F:C-C chemokine receptor activity"/>
    <property type="evidence" value="ECO:0007669"/>
    <property type="project" value="TreeGrafter"/>
</dbReference>
<evidence type="ECO:0000256" key="1">
    <source>
        <dbReference type="ARBA" id="ARBA00004370"/>
    </source>
</evidence>
<organism evidence="10 11">
    <name type="scientific">Oncorhynchus tshawytscha</name>
    <name type="common">Chinook salmon</name>
    <name type="synonym">Salmo tshawytscha</name>
    <dbReference type="NCBI Taxonomy" id="74940"/>
    <lineage>
        <taxon>Eukaryota</taxon>
        <taxon>Metazoa</taxon>
        <taxon>Chordata</taxon>
        <taxon>Craniata</taxon>
        <taxon>Vertebrata</taxon>
        <taxon>Euteleostomi</taxon>
        <taxon>Actinopterygii</taxon>
        <taxon>Neopterygii</taxon>
        <taxon>Teleostei</taxon>
        <taxon>Protacanthopterygii</taxon>
        <taxon>Salmoniformes</taxon>
        <taxon>Salmonidae</taxon>
        <taxon>Salmoninae</taxon>
        <taxon>Oncorhynchus</taxon>
    </lineage>
</organism>
<dbReference type="GO" id="GO:0007204">
    <property type="term" value="P:positive regulation of cytosolic calcium ion concentration"/>
    <property type="evidence" value="ECO:0007669"/>
    <property type="project" value="TreeGrafter"/>
</dbReference>
<dbReference type="GO" id="GO:0006955">
    <property type="term" value="P:immune response"/>
    <property type="evidence" value="ECO:0007669"/>
    <property type="project" value="TreeGrafter"/>
</dbReference>
<evidence type="ECO:0000256" key="6">
    <source>
        <dbReference type="ARBA" id="ARBA00023170"/>
    </source>
</evidence>
<evidence type="ECO:0000256" key="8">
    <source>
        <dbReference type="SAM" id="Phobius"/>
    </source>
</evidence>
<dbReference type="GO" id="GO:0019722">
    <property type="term" value="P:calcium-mediated signaling"/>
    <property type="evidence" value="ECO:0007669"/>
    <property type="project" value="TreeGrafter"/>
</dbReference>
<dbReference type="Pfam" id="PF00001">
    <property type="entry name" value="7tm_1"/>
    <property type="match status" value="1"/>
</dbReference>
<dbReference type="InterPro" id="IPR000276">
    <property type="entry name" value="GPCR_Rhodpsn"/>
</dbReference>